<gene>
    <name evidence="4" type="ORF">LCMAC202_06600</name>
</gene>
<evidence type="ECO:0000259" key="3">
    <source>
        <dbReference type="PROSITE" id="PS50118"/>
    </source>
</evidence>
<evidence type="ECO:0000256" key="1">
    <source>
        <dbReference type="PROSITE-ProRule" id="PRU00267"/>
    </source>
</evidence>
<dbReference type="InterPro" id="IPR009071">
    <property type="entry name" value="HMG_box_dom"/>
</dbReference>
<proteinExistence type="predicted"/>
<protein>
    <submittedName>
        <fullName evidence="4">High mobility group box</fullName>
    </submittedName>
</protein>
<organism evidence="4">
    <name type="scientific">Marseillevirus LCMAC202</name>
    <dbReference type="NCBI Taxonomy" id="2506606"/>
    <lineage>
        <taxon>Viruses</taxon>
        <taxon>Varidnaviria</taxon>
        <taxon>Bamfordvirae</taxon>
        <taxon>Nucleocytoviricota</taxon>
        <taxon>Megaviricetes</taxon>
        <taxon>Pimascovirales</taxon>
        <taxon>Pimascovirales incertae sedis</taxon>
        <taxon>Marseilleviridae</taxon>
    </lineage>
</organism>
<sequence length="408" mass="46512">MTSLSQFAVTATTLSNTELREDIKVLYEEVFSRLKEEPESGAPPARHQALKDSEEEEDSEEEDTVLRTRKPRVTGYILFSNENRQAVKDAKPDTKLKWAEIIKKLGRMWSKLDKTDKEKWNAKAFKQNGDVPLALGKEKTACTVLPWAWSCTSSYDTVHQTLQGWQPAKTDKPELERQVKILLGVVENTRGTTRKANIARYFFQLLATNTWFMDERETFRLTVQDKIREFESDESNEPKEAKDIAAEFAWMKQYPFPPVEERNKVTCAYCGAAGFWTFDDGGDRFCTEEHMSTFSANGDCAHTDVTKEELDRELDEYRVGRLTGADVFYPRPLWGEEPDIERIAAQVPLPDDSDDDIPELVKVTTSNDDDDVIELVIDSHKVAKVIPSQVPLPDDTDDDLPELVSVVD</sequence>
<dbReference type="Gene3D" id="1.10.30.10">
    <property type="entry name" value="High mobility group box domain"/>
    <property type="match status" value="1"/>
</dbReference>
<dbReference type="CDD" id="cd00084">
    <property type="entry name" value="HMG-box_SF"/>
    <property type="match status" value="1"/>
</dbReference>
<accession>A0A481YYN9</accession>
<feature type="region of interest" description="Disordered" evidence="2">
    <location>
        <begin position="34"/>
        <end position="66"/>
    </location>
</feature>
<dbReference type="Pfam" id="PF00505">
    <property type="entry name" value="HMG_box"/>
    <property type="match status" value="1"/>
</dbReference>
<feature type="compositionally biased region" description="Acidic residues" evidence="2">
    <location>
        <begin position="53"/>
        <end position="63"/>
    </location>
</feature>
<keyword evidence="1" id="KW-0238">DNA-binding</keyword>
<feature type="region of interest" description="Disordered" evidence="2">
    <location>
        <begin position="388"/>
        <end position="408"/>
    </location>
</feature>
<dbReference type="SUPFAM" id="SSF47095">
    <property type="entry name" value="HMG-box"/>
    <property type="match status" value="1"/>
</dbReference>
<feature type="domain" description="HMG box" evidence="3">
    <location>
        <begin position="69"/>
        <end position="124"/>
    </location>
</feature>
<evidence type="ECO:0000256" key="2">
    <source>
        <dbReference type="SAM" id="MobiDB-lite"/>
    </source>
</evidence>
<dbReference type="EMBL" id="MK500384">
    <property type="protein sequence ID" value="QBK88298.1"/>
    <property type="molecule type" value="Genomic_DNA"/>
</dbReference>
<name>A0A481YYN9_9VIRU</name>
<evidence type="ECO:0000313" key="4">
    <source>
        <dbReference type="EMBL" id="QBK88298.1"/>
    </source>
</evidence>
<dbReference type="GO" id="GO:0003677">
    <property type="term" value="F:DNA binding"/>
    <property type="evidence" value="ECO:0007669"/>
    <property type="project" value="UniProtKB-UniRule"/>
</dbReference>
<feature type="DNA-binding region" description="HMG box" evidence="1">
    <location>
        <begin position="69"/>
        <end position="124"/>
    </location>
</feature>
<dbReference type="InterPro" id="IPR036910">
    <property type="entry name" value="HMG_box_dom_sf"/>
</dbReference>
<reference evidence="4" key="1">
    <citation type="journal article" date="2019" name="MBio">
        <title>Virus Genomes from Deep Sea Sediments Expand the Ocean Megavirome and Support Independent Origins of Viral Gigantism.</title>
        <authorList>
            <person name="Backstrom D."/>
            <person name="Yutin N."/>
            <person name="Jorgensen S.L."/>
            <person name="Dharamshi J."/>
            <person name="Homa F."/>
            <person name="Zaremba-Niedwiedzka K."/>
            <person name="Spang A."/>
            <person name="Wolf Y.I."/>
            <person name="Koonin E.V."/>
            <person name="Ettema T.J."/>
        </authorList>
    </citation>
    <scope>NUCLEOTIDE SEQUENCE</scope>
</reference>
<dbReference type="SMART" id="SM00398">
    <property type="entry name" value="HMG"/>
    <property type="match status" value="1"/>
</dbReference>
<keyword evidence="1" id="KW-0539">Nucleus</keyword>
<dbReference type="PROSITE" id="PS50118">
    <property type="entry name" value="HMG_BOX_2"/>
    <property type="match status" value="1"/>
</dbReference>